<dbReference type="RefSeq" id="WP_226611960.1">
    <property type="nucleotide sequence ID" value="NZ_JAJAQI010000041.1"/>
</dbReference>
<evidence type="ECO:0000313" key="3">
    <source>
        <dbReference type="EMBL" id="MCB4824351.1"/>
    </source>
</evidence>
<feature type="signal peptide" evidence="2">
    <location>
        <begin position="1"/>
        <end position="20"/>
    </location>
</feature>
<dbReference type="AlphaFoldDB" id="A0A9X1L9V5"/>
<feature type="chain" id="PRO_5040894842" evidence="2">
    <location>
        <begin position="21"/>
        <end position="68"/>
    </location>
</feature>
<name>A0A9X1L9V5_9PROT</name>
<gene>
    <name evidence="3" type="ORF">LHA35_21700</name>
</gene>
<evidence type="ECO:0000256" key="1">
    <source>
        <dbReference type="SAM" id="MobiDB-lite"/>
    </source>
</evidence>
<feature type="compositionally biased region" description="Low complexity" evidence="1">
    <location>
        <begin position="19"/>
        <end position="34"/>
    </location>
</feature>
<dbReference type="Pfam" id="PF07769">
    <property type="entry name" value="PsiF_repeat"/>
    <property type="match status" value="1"/>
</dbReference>
<dbReference type="Proteomes" id="UP001139311">
    <property type="component" value="Unassembled WGS sequence"/>
</dbReference>
<feature type="region of interest" description="Disordered" evidence="1">
    <location>
        <begin position="19"/>
        <end position="51"/>
    </location>
</feature>
<organism evidence="3 4">
    <name type="scientific">Roseicella aerolata</name>
    <dbReference type="NCBI Taxonomy" id="2883479"/>
    <lineage>
        <taxon>Bacteria</taxon>
        <taxon>Pseudomonadati</taxon>
        <taxon>Pseudomonadota</taxon>
        <taxon>Alphaproteobacteria</taxon>
        <taxon>Acetobacterales</taxon>
        <taxon>Roseomonadaceae</taxon>
        <taxon>Roseicella</taxon>
    </lineage>
</organism>
<dbReference type="InterPro" id="IPR011690">
    <property type="entry name" value="P_starv_induced_PsiF"/>
</dbReference>
<comment type="caution">
    <text evidence="3">The sequence shown here is derived from an EMBL/GenBank/DDBJ whole genome shotgun (WGS) entry which is preliminary data.</text>
</comment>
<evidence type="ECO:0000313" key="4">
    <source>
        <dbReference type="Proteomes" id="UP001139311"/>
    </source>
</evidence>
<protein>
    <submittedName>
        <fullName evidence="3">PsiF family protein</fullName>
    </submittedName>
</protein>
<keyword evidence="2" id="KW-0732">Signal</keyword>
<accession>A0A9X1L9V5</accession>
<keyword evidence="4" id="KW-1185">Reference proteome</keyword>
<dbReference type="EMBL" id="JAJAQI010000041">
    <property type="protein sequence ID" value="MCB4824351.1"/>
    <property type="molecule type" value="Genomic_DNA"/>
</dbReference>
<reference evidence="3" key="1">
    <citation type="submission" date="2021-10" db="EMBL/GenBank/DDBJ databases">
        <title>Roseicella aerolatum sp. nov., isolated from aerosols of e-waste dismantling site.</title>
        <authorList>
            <person name="Qin T."/>
        </authorList>
    </citation>
    <scope>NUCLEOTIDE SEQUENCE</scope>
    <source>
        <strain evidence="3">GB24</strain>
    </source>
</reference>
<proteinExistence type="predicted"/>
<evidence type="ECO:0000256" key="2">
    <source>
        <dbReference type="SAM" id="SignalP"/>
    </source>
</evidence>
<sequence>MRPLALSLALLSLAALPAAAETRRQPSPAQQAQQERMRQCSATARQQGLRADPRKAFMKECLAKRAAG</sequence>